<organism evidence="1 2">
    <name type="scientific">Tilletia indica</name>
    <dbReference type="NCBI Taxonomy" id="43049"/>
    <lineage>
        <taxon>Eukaryota</taxon>
        <taxon>Fungi</taxon>
        <taxon>Dikarya</taxon>
        <taxon>Basidiomycota</taxon>
        <taxon>Ustilaginomycotina</taxon>
        <taxon>Exobasidiomycetes</taxon>
        <taxon>Tilletiales</taxon>
        <taxon>Tilletiaceae</taxon>
        <taxon>Tilletia</taxon>
    </lineage>
</organism>
<keyword evidence="2" id="KW-1185">Reference proteome</keyword>
<reference evidence="1" key="1">
    <citation type="submission" date="2016-04" db="EMBL/GenBank/DDBJ databases">
        <authorList>
            <person name="Nguyen H.D."/>
            <person name="Samba Siva P."/>
            <person name="Cullis J."/>
            <person name="Levesque C.A."/>
            <person name="Hambleton S."/>
        </authorList>
    </citation>
    <scope>NUCLEOTIDE SEQUENCE</scope>
    <source>
        <strain evidence="1">DAOMC 236416</strain>
    </source>
</reference>
<sequence length="251" mass="27613">MDAQPEQVQERKVTLTEGQLANLLERASAYSAANIGTPQHGSTSQQQPVAIATTATFPSNFMAPSTLGEDATLLPKFLNAPQQQVLPQQHNNFFDLEALLQTAPSAQAGPAANASLFPRRTSTPPQAPFFAHKYVRYRSVVKFLRRKYPQGIQLRALWKALFAGSQSEDEDAETRADLLSVTESWSGRARARLIATEMSAVVHFEGAMVKGKKGAKHYGIRFADEDTFYAVEQPKQRWDEDSATFVPAASS</sequence>
<dbReference type="Proteomes" id="UP000077521">
    <property type="component" value="Unassembled WGS sequence"/>
</dbReference>
<evidence type="ECO:0000313" key="1">
    <source>
        <dbReference type="EMBL" id="KAE8250965.1"/>
    </source>
</evidence>
<accession>A0A177TC92</accession>
<dbReference type="AlphaFoldDB" id="A0A177TC92"/>
<name>A0A177TC92_9BASI</name>
<proteinExistence type="predicted"/>
<reference evidence="1" key="2">
    <citation type="journal article" date="2019" name="IMA Fungus">
        <title>Genome sequencing and comparison of five Tilletia species to identify candidate genes for the detection of regulated species infecting wheat.</title>
        <authorList>
            <person name="Nguyen H.D.T."/>
            <person name="Sultana T."/>
            <person name="Kesanakurti P."/>
            <person name="Hambleton S."/>
        </authorList>
    </citation>
    <scope>NUCLEOTIDE SEQUENCE</scope>
    <source>
        <strain evidence="1">DAOMC 236416</strain>
    </source>
</reference>
<evidence type="ECO:0000313" key="2">
    <source>
        <dbReference type="Proteomes" id="UP000077521"/>
    </source>
</evidence>
<protein>
    <submittedName>
        <fullName evidence="1">Uncharacterized protein</fullName>
    </submittedName>
</protein>
<dbReference type="EMBL" id="LWDF02000269">
    <property type="protein sequence ID" value="KAE8250965.1"/>
    <property type="molecule type" value="Genomic_DNA"/>
</dbReference>
<gene>
    <name evidence="1" type="ORF">A4X13_0g4225</name>
</gene>
<comment type="caution">
    <text evidence="1">The sequence shown here is derived from an EMBL/GenBank/DDBJ whole genome shotgun (WGS) entry which is preliminary data.</text>
</comment>